<sequence>MLSETRLKNAIIATKENNETIDSDAAWERFALKLAQAIIFEIKNASITYTSGLTNGGGAVVGTFNNTIS</sequence>
<accession>A0ABV8QQW1</accession>
<proteinExistence type="predicted"/>
<dbReference type="Proteomes" id="UP001595907">
    <property type="component" value="Unassembled WGS sequence"/>
</dbReference>
<organism evidence="1 2">
    <name type="scientific">Ferruginibacter yonginensis</name>
    <dbReference type="NCBI Taxonomy" id="1310416"/>
    <lineage>
        <taxon>Bacteria</taxon>
        <taxon>Pseudomonadati</taxon>
        <taxon>Bacteroidota</taxon>
        <taxon>Chitinophagia</taxon>
        <taxon>Chitinophagales</taxon>
        <taxon>Chitinophagaceae</taxon>
        <taxon>Ferruginibacter</taxon>
    </lineage>
</organism>
<dbReference type="RefSeq" id="WP_379707926.1">
    <property type="nucleotide sequence ID" value="NZ_JBHSCZ010000001.1"/>
</dbReference>
<reference evidence="2" key="1">
    <citation type="journal article" date="2019" name="Int. J. Syst. Evol. Microbiol.">
        <title>The Global Catalogue of Microorganisms (GCM) 10K type strain sequencing project: providing services to taxonomists for standard genome sequencing and annotation.</title>
        <authorList>
            <consortium name="The Broad Institute Genomics Platform"/>
            <consortium name="The Broad Institute Genome Sequencing Center for Infectious Disease"/>
            <person name="Wu L."/>
            <person name="Ma J."/>
        </authorList>
    </citation>
    <scope>NUCLEOTIDE SEQUENCE [LARGE SCALE GENOMIC DNA]</scope>
    <source>
        <strain evidence="2">CECT 8289</strain>
    </source>
</reference>
<keyword evidence="2" id="KW-1185">Reference proteome</keyword>
<evidence type="ECO:0000313" key="2">
    <source>
        <dbReference type="Proteomes" id="UP001595907"/>
    </source>
</evidence>
<comment type="caution">
    <text evidence="1">The sequence shown here is derived from an EMBL/GenBank/DDBJ whole genome shotgun (WGS) entry which is preliminary data.</text>
</comment>
<name>A0ABV8QQW1_9BACT</name>
<evidence type="ECO:0000313" key="1">
    <source>
        <dbReference type="EMBL" id="MFC4262479.1"/>
    </source>
</evidence>
<gene>
    <name evidence="1" type="ORF">ACFOWM_06305</name>
</gene>
<protein>
    <submittedName>
        <fullName evidence="1">Uncharacterized protein</fullName>
    </submittedName>
</protein>
<dbReference type="EMBL" id="JBHSCZ010000001">
    <property type="protein sequence ID" value="MFC4262479.1"/>
    <property type="molecule type" value="Genomic_DNA"/>
</dbReference>